<proteinExistence type="inferred from homology"/>
<dbReference type="InterPro" id="IPR027417">
    <property type="entry name" value="P-loop_NTPase"/>
</dbReference>
<dbReference type="GO" id="GO:0046104">
    <property type="term" value="P:thymidine metabolic process"/>
    <property type="evidence" value="ECO:0007669"/>
    <property type="project" value="TreeGrafter"/>
</dbReference>
<dbReference type="Gene3D" id="3.30.60.20">
    <property type="match status" value="1"/>
</dbReference>
<comment type="catalytic activity">
    <reaction evidence="8">
        <text>thymidine + ATP = dTMP + ADP + H(+)</text>
        <dbReference type="Rhea" id="RHEA:19129"/>
        <dbReference type="ChEBI" id="CHEBI:15378"/>
        <dbReference type="ChEBI" id="CHEBI:17748"/>
        <dbReference type="ChEBI" id="CHEBI:30616"/>
        <dbReference type="ChEBI" id="CHEBI:63528"/>
        <dbReference type="ChEBI" id="CHEBI:456216"/>
        <dbReference type="EC" id="2.7.1.21"/>
    </reaction>
    <physiologicalReaction direction="left-to-right" evidence="8">
        <dbReference type="Rhea" id="RHEA:19130"/>
    </physiologicalReaction>
</comment>
<dbReference type="InterPro" id="IPR020633">
    <property type="entry name" value="Thymidine_kinase_CS"/>
</dbReference>
<evidence type="ECO:0000256" key="2">
    <source>
        <dbReference type="ARBA" id="ARBA00022634"/>
    </source>
</evidence>
<dbReference type="InterPro" id="IPR001267">
    <property type="entry name" value="Thymidine_kinase"/>
</dbReference>
<accession>A0A2G9TX62</accession>
<evidence type="ECO:0000256" key="10">
    <source>
        <dbReference type="RuleBase" id="RU004165"/>
    </source>
</evidence>
<dbReference type="Pfam" id="PF00265">
    <property type="entry name" value="TK"/>
    <property type="match status" value="1"/>
</dbReference>
<reference evidence="11 12" key="1">
    <citation type="submission" date="2015-09" db="EMBL/GenBank/DDBJ databases">
        <title>Draft genome of the parasitic nematode Teladorsagia circumcincta isolate WARC Sus (inbred).</title>
        <authorList>
            <person name="Mitreva M."/>
        </authorList>
    </citation>
    <scope>NUCLEOTIDE SEQUENCE [LARGE SCALE GENOMIC DNA]</scope>
    <source>
        <strain evidence="11 12">S</strain>
    </source>
</reference>
<evidence type="ECO:0000256" key="3">
    <source>
        <dbReference type="ARBA" id="ARBA00022679"/>
    </source>
</evidence>
<comment type="similarity">
    <text evidence="1 10">Belongs to the thymidine kinase family.</text>
</comment>
<dbReference type="SUPFAM" id="SSF52540">
    <property type="entry name" value="P-loop containing nucleoside triphosphate hydrolases"/>
    <property type="match status" value="1"/>
</dbReference>
<evidence type="ECO:0000256" key="4">
    <source>
        <dbReference type="ARBA" id="ARBA00022741"/>
    </source>
</evidence>
<dbReference type="EMBL" id="KZ351884">
    <property type="protein sequence ID" value="PIO62616.1"/>
    <property type="molecule type" value="Genomic_DNA"/>
</dbReference>
<keyword evidence="2 9" id="KW-0237">DNA synthesis</keyword>
<evidence type="ECO:0000256" key="5">
    <source>
        <dbReference type="ARBA" id="ARBA00022777"/>
    </source>
</evidence>
<dbReference type="Gene3D" id="3.40.50.300">
    <property type="entry name" value="P-loop containing nucleotide triphosphate hydrolases"/>
    <property type="match status" value="1"/>
</dbReference>
<dbReference type="PROSITE" id="PS00603">
    <property type="entry name" value="TK_CELLULAR_TYPE"/>
    <property type="match status" value="1"/>
</dbReference>
<dbReference type="Proteomes" id="UP000230423">
    <property type="component" value="Unassembled WGS sequence"/>
</dbReference>
<dbReference type="GO" id="GO:0004797">
    <property type="term" value="F:thymidine kinase activity"/>
    <property type="evidence" value="ECO:0007669"/>
    <property type="project" value="UniProtKB-EC"/>
</dbReference>
<evidence type="ECO:0000313" key="12">
    <source>
        <dbReference type="Proteomes" id="UP000230423"/>
    </source>
</evidence>
<protein>
    <recommendedName>
        <fullName evidence="9">Thymidine kinase</fullName>
        <ecNumber evidence="9">2.7.1.21</ecNumber>
    </recommendedName>
</protein>
<sequence>LISFRGDVIKWYARVPEPIAREDYLYTWADVQRTELLRMHDRQIIAKRKCVLVKYAGDTRYDPELVATHAKMIGQGITVKAHKLSEVEEHIFDPSVQVVSIDEGQFFSDCAETCDRLATMGKVVYVAALSGTFERKPFPQVSLLLPYADEIKQVVAVCMGCGSDASYSFRNTLDKKVEVIGGQDTYQALCRSCYIEESCRREETAIEAAFNENRAIASQLCRESESSEVPRKVFRLQFHPDN</sequence>
<comment type="subunit">
    <text evidence="7">Homotetramer. Tetramerization from dimerization is induced by ATP and increases catalytic efficiency due to a high affinity for thymidine. Tetramerization is inhibited by phosphorylation at Ser-13. Interacts (via the KEN box) with FZR1.</text>
</comment>
<dbReference type="AlphaFoldDB" id="A0A2G9TX62"/>
<evidence type="ECO:0000256" key="1">
    <source>
        <dbReference type="ARBA" id="ARBA00007587"/>
    </source>
</evidence>
<dbReference type="OrthoDB" id="439028at2759"/>
<evidence type="ECO:0000256" key="9">
    <source>
        <dbReference type="RuleBase" id="RU000544"/>
    </source>
</evidence>
<dbReference type="PANTHER" id="PTHR11441">
    <property type="entry name" value="THYMIDINE KINASE"/>
    <property type="match status" value="1"/>
</dbReference>
<keyword evidence="6 9" id="KW-0067">ATP-binding</keyword>
<dbReference type="PANTHER" id="PTHR11441:SF0">
    <property type="entry name" value="THYMIDINE KINASE, CYTOSOLIC"/>
    <property type="match status" value="1"/>
</dbReference>
<organism evidence="11 12">
    <name type="scientific">Teladorsagia circumcincta</name>
    <name type="common">Brown stomach worm</name>
    <name type="synonym">Ostertagia circumcincta</name>
    <dbReference type="NCBI Taxonomy" id="45464"/>
    <lineage>
        <taxon>Eukaryota</taxon>
        <taxon>Metazoa</taxon>
        <taxon>Ecdysozoa</taxon>
        <taxon>Nematoda</taxon>
        <taxon>Chromadorea</taxon>
        <taxon>Rhabditida</taxon>
        <taxon>Rhabditina</taxon>
        <taxon>Rhabditomorpha</taxon>
        <taxon>Strongyloidea</taxon>
        <taxon>Trichostrongylidae</taxon>
        <taxon>Teladorsagia</taxon>
    </lineage>
</organism>
<name>A0A2G9TX62_TELCI</name>
<dbReference type="GO" id="GO:0071897">
    <property type="term" value="P:DNA biosynthetic process"/>
    <property type="evidence" value="ECO:0007669"/>
    <property type="project" value="UniProtKB-KW"/>
</dbReference>
<evidence type="ECO:0000313" key="11">
    <source>
        <dbReference type="EMBL" id="PIO62616.1"/>
    </source>
</evidence>
<dbReference type="EC" id="2.7.1.21" evidence="9"/>
<keyword evidence="4 9" id="KW-0547">Nucleotide-binding</keyword>
<keyword evidence="12" id="KW-1185">Reference proteome</keyword>
<evidence type="ECO:0000256" key="6">
    <source>
        <dbReference type="ARBA" id="ARBA00022840"/>
    </source>
</evidence>
<keyword evidence="5 9" id="KW-0418">Kinase</keyword>
<evidence type="ECO:0000256" key="8">
    <source>
        <dbReference type="ARBA" id="ARBA00048113"/>
    </source>
</evidence>
<keyword evidence="3 9" id="KW-0808">Transferase</keyword>
<dbReference type="GO" id="GO:0005524">
    <property type="term" value="F:ATP binding"/>
    <property type="evidence" value="ECO:0007669"/>
    <property type="project" value="UniProtKB-KW"/>
</dbReference>
<evidence type="ECO:0000256" key="7">
    <source>
        <dbReference type="ARBA" id="ARBA00046642"/>
    </source>
</evidence>
<dbReference type="SUPFAM" id="SSF57716">
    <property type="entry name" value="Glucocorticoid receptor-like (DNA-binding domain)"/>
    <property type="match status" value="1"/>
</dbReference>
<gene>
    <name evidence="11" type="ORF">TELCIR_15813</name>
</gene>
<feature type="non-terminal residue" evidence="11">
    <location>
        <position position="1"/>
    </location>
</feature>